<dbReference type="AlphaFoldDB" id="A0A5F8HGG6"/>
<dbReference type="OrthoDB" id="5984406at2759"/>
<dbReference type="InterPro" id="IPR017956">
    <property type="entry name" value="AT_hook_DNA-bd_motif"/>
</dbReference>
<evidence type="ECO:0000313" key="4">
    <source>
        <dbReference type="Proteomes" id="UP000002280"/>
    </source>
</evidence>
<proteinExistence type="predicted"/>
<dbReference type="Bgee" id="ENSMODG00000038740">
    <property type="expression patterns" value="Expressed in testis and 2 other cell types or tissues"/>
</dbReference>
<dbReference type="Proteomes" id="UP000002280">
    <property type="component" value="Chromosome X"/>
</dbReference>
<dbReference type="GO" id="GO:0003677">
    <property type="term" value="F:DNA binding"/>
    <property type="evidence" value="ECO:0007669"/>
    <property type="project" value="InterPro"/>
</dbReference>
<dbReference type="PANTHER" id="PTHR46804">
    <property type="entry name" value="ADP RIBOSYLATION FACTOR LIKE GTPASE 14 EFFECTOR PROTEIN LIKE"/>
    <property type="match status" value="1"/>
</dbReference>
<protein>
    <submittedName>
        <fullName evidence="3">ARL14 effector protein-like</fullName>
    </submittedName>
</protein>
<feature type="compositionally biased region" description="Basic and acidic residues" evidence="1">
    <location>
        <begin position="34"/>
        <end position="54"/>
    </location>
</feature>
<dbReference type="Ensembl" id="ENSMODT00000082456.1">
    <property type="protein sequence ID" value="ENSMODP00000059175.1"/>
    <property type="gene ID" value="ENSMODG00000038740.1"/>
</dbReference>
<sequence length="209" mass="23459">MNTDPEVAKQENEDPVKRSVRIMEKQKKLVAMEQEMKEEHQLRDQKNPEHEVKVEGGAPTRRGRGRPAKAITPGKRGRPAKAITPGKRGRPAKARAPTMTEVYFQRAERSPSDTGPNDYGDDAGPSYSTDPTPGRGKKGKKMYDEKGRLNLNKEDLCDCLDVDCLGCFYPCATCNSHKCGSVCRRNRDWNYEAIDDEEGEVVSTFPFPQ</sequence>
<dbReference type="GeneID" id="103103519"/>
<dbReference type="InParanoid" id="A0A5F8HGG6"/>
<keyword evidence="4" id="KW-1185">Reference proteome</keyword>
<dbReference type="InterPro" id="IPR029264">
    <property type="entry name" value="ARF7EP_C"/>
</dbReference>
<dbReference type="Pfam" id="PF02178">
    <property type="entry name" value="AT_hook"/>
    <property type="match status" value="3"/>
</dbReference>
<reference evidence="3" key="3">
    <citation type="submission" date="2025-09" db="UniProtKB">
        <authorList>
            <consortium name="Ensembl"/>
        </authorList>
    </citation>
    <scope>IDENTIFICATION</scope>
</reference>
<dbReference type="InterPro" id="IPR053130">
    <property type="entry name" value="ARL14_effector"/>
</dbReference>
<dbReference type="SMART" id="SM00384">
    <property type="entry name" value="AT_hook"/>
    <property type="match status" value="3"/>
</dbReference>
<feature type="domain" description="ARF7 effector protein C-terminal" evidence="2">
    <location>
        <begin position="137"/>
        <end position="196"/>
    </location>
</feature>
<organism evidence="3 4">
    <name type="scientific">Monodelphis domestica</name>
    <name type="common">Gray short-tailed opossum</name>
    <dbReference type="NCBI Taxonomy" id="13616"/>
    <lineage>
        <taxon>Eukaryota</taxon>
        <taxon>Metazoa</taxon>
        <taxon>Chordata</taxon>
        <taxon>Craniata</taxon>
        <taxon>Vertebrata</taxon>
        <taxon>Euteleostomi</taxon>
        <taxon>Mammalia</taxon>
        <taxon>Metatheria</taxon>
        <taxon>Didelphimorphia</taxon>
        <taxon>Didelphidae</taxon>
        <taxon>Monodelphis</taxon>
    </lineage>
</organism>
<dbReference type="Pfam" id="PF14949">
    <property type="entry name" value="ARF7EP_C"/>
    <property type="match status" value="1"/>
</dbReference>
<evidence type="ECO:0000256" key="1">
    <source>
        <dbReference type="SAM" id="MobiDB-lite"/>
    </source>
</evidence>
<dbReference type="PANTHER" id="PTHR46804:SF4">
    <property type="entry name" value="ARL14 EFFECTOR PROTEIN-LIKE"/>
    <property type="match status" value="1"/>
</dbReference>
<dbReference type="KEGG" id="mdo:103103519"/>
<dbReference type="RefSeq" id="XP_007507151.1">
    <property type="nucleotide sequence ID" value="XM_007507089.2"/>
</dbReference>
<evidence type="ECO:0000313" key="3">
    <source>
        <dbReference type="Ensembl" id="ENSMODP00000059175.1"/>
    </source>
</evidence>
<gene>
    <name evidence="3" type="primary">LOC103103519</name>
</gene>
<feature type="region of interest" description="Disordered" evidence="1">
    <location>
        <begin position="33"/>
        <end position="141"/>
    </location>
</feature>
<accession>A0A5F8HGG6</accession>
<feature type="region of interest" description="Disordered" evidence="1">
    <location>
        <begin position="1"/>
        <end position="20"/>
    </location>
</feature>
<reference evidence="3 4" key="1">
    <citation type="journal article" date="2007" name="Nature">
        <title>Genome of the marsupial Monodelphis domestica reveals innovation in non-coding sequences.</title>
        <authorList>
            <person name="Mikkelsen T.S."/>
            <person name="Wakefield M.J."/>
            <person name="Aken B."/>
            <person name="Amemiya C.T."/>
            <person name="Chang J.L."/>
            <person name="Duke S."/>
            <person name="Garber M."/>
            <person name="Gentles A.J."/>
            <person name="Goodstadt L."/>
            <person name="Heger A."/>
            <person name="Jurka J."/>
            <person name="Kamal M."/>
            <person name="Mauceli E."/>
            <person name="Searle S.M."/>
            <person name="Sharpe T."/>
            <person name="Baker M.L."/>
            <person name="Batzer M.A."/>
            <person name="Benos P.V."/>
            <person name="Belov K."/>
            <person name="Clamp M."/>
            <person name="Cook A."/>
            <person name="Cuff J."/>
            <person name="Das R."/>
            <person name="Davidow L."/>
            <person name="Deakin J.E."/>
            <person name="Fazzari M.J."/>
            <person name="Glass J.L."/>
            <person name="Grabherr M."/>
            <person name="Greally J.M."/>
            <person name="Gu W."/>
            <person name="Hore T.A."/>
            <person name="Huttley G.A."/>
            <person name="Kleber M."/>
            <person name="Jirtle R.L."/>
            <person name="Koina E."/>
            <person name="Lee J.T."/>
            <person name="Mahony S."/>
            <person name="Marra M.A."/>
            <person name="Miller R.D."/>
            <person name="Nicholls R.D."/>
            <person name="Oda M."/>
            <person name="Papenfuss A.T."/>
            <person name="Parra Z.E."/>
            <person name="Pollock D.D."/>
            <person name="Ray D.A."/>
            <person name="Schein J.E."/>
            <person name="Speed T.P."/>
            <person name="Thompson K."/>
            <person name="VandeBerg J.L."/>
            <person name="Wade C.M."/>
            <person name="Walker J.A."/>
            <person name="Waters P.D."/>
            <person name="Webber C."/>
            <person name="Weidman J.R."/>
            <person name="Xie X."/>
            <person name="Zody M.C."/>
            <person name="Baldwin J."/>
            <person name="Abdouelleil A."/>
            <person name="Abdulkadir J."/>
            <person name="Abebe A."/>
            <person name="Abera B."/>
            <person name="Abreu J."/>
            <person name="Acer S.C."/>
            <person name="Aftuck L."/>
            <person name="Alexander A."/>
            <person name="An P."/>
            <person name="Anderson E."/>
            <person name="Anderson S."/>
            <person name="Arachi H."/>
            <person name="Azer M."/>
            <person name="Bachantsang P."/>
            <person name="Barry A."/>
            <person name="Bayul T."/>
            <person name="Berlin A."/>
            <person name="Bessette D."/>
            <person name="Bloom T."/>
            <person name="Bloom T."/>
            <person name="Boguslavskiy L."/>
            <person name="Bonnet C."/>
            <person name="Boukhgalter B."/>
            <person name="Bourzgui I."/>
            <person name="Brown A."/>
            <person name="Cahill P."/>
            <person name="Channer S."/>
            <person name="Cheshatsang Y."/>
            <person name="Chuda L."/>
            <person name="Citroen M."/>
            <person name="Collymore A."/>
            <person name="Cooke P."/>
            <person name="Costello M."/>
            <person name="D'Aco K."/>
            <person name="Daza R."/>
            <person name="De Haan G."/>
            <person name="DeGray S."/>
            <person name="DeMaso C."/>
            <person name="Dhargay N."/>
            <person name="Dooley K."/>
            <person name="Dooley E."/>
            <person name="Doricent M."/>
            <person name="Dorje P."/>
            <person name="Dorjee K."/>
            <person name="Dupes A."/>
            <person name="Elong R."/>
            <person name="Falk J."/>
            <person name="Farina A."/>
            <person name="Faro S."/>
            <person name="Ferguson D."/>
            <person name="Fisher S."/>
            <person name="Foley C.D."/>
            <person name="Franke A."/>
            <person name="Friedrich D."/>
            <person name="Gadbois L."/>
            <person name="Gearin G."/>
            <person name="Gearin C.R."/>
            <person name="Giannoukos G."/>
            <person name="Goode T."/>
            <person name="Graham J."/>
            <person name="Grandbois E."/>
            <person name="Grewal S."/>
            <person name="Gyaltsen K."/>
            <person name="Hafez N."/>
            <person name="Hagos B."/>
            <person name="Hall J."/>
            <person name="Henson C."/>
            <person name="Hollinger A."/>
            <person name="Honan T."/>
            <person name="Huard M.D."/>
            <person name="Hughes L."/>
            <person name="Hurhula B."/>
            <person name="Husby M.E."/>
            <person name="Kamat A."/>
            <person name="Kanga B."/>
            <person name="Kashin S."/>
            <person name="Khazanovich D."/>
            <person name="Kisner P."/>
            <person name="Lance K."/>
            <person name="Lara M."/>
            <person name="Lee W."/>
            <person name="Lennon N."/>
            <person name="Letendre F."/>
            <person name="LeVine R."/>
            <person name="Lipovsky A."/>
            <person name="Liu X."/>
            <person name="Liu J."/>
            <person name="Liu S."/>
            <person name="Lokyitsang T."/>
            <person name="Lokyitsang Y."/>
            <person name="Lubonja R."/>
            <person name="Lui A."/>
            <person name="MacDonald P."/>
            <person name="Magnisalis V."/>
            <person name="Maru K."/>
            <person name="Matthews C."/>
            <person name="McCusker W."/>
            <person name="McDonough S."/>
            <person name="Mehta T."/>
            <person name="Meldrim J."/>
            <person name="Meneus L."/>
            <person name="Mihai O."/>
            <person name="Mihalev A."/>
            <person name="Mihova T."/>
            <person name="Mittelman R."/>
            <person name="Mlenga V."/>
            <person name="Montmayeur A."/>
            <person name="Mulrain L."/>
            <person name="Navidi A."/>
            <person name="Naylor J."/>
            <person name="Negash T."/>
            <person name="Nguyen T."/>
            <person name="Nguyen N."/>
            <person name="Nicol R."/>
            <person name="Norbu C."/>
            <person name="Norbu N."/>
            <person name="Novod N."/>
            <person name="O'Neill B."/>
            <person name="Osman S."/>
            <person name="Markiewicz E."/>
            <person name="Oyono O.L."/>
            <person name="Patti C."/>
            <person name="Phunkhang P."/>
            <person name="Pierre F."/>
            <person name="Priest M."/>
            <person name="Raghuraman S."/>
            <person name="Rege F."/>
            <person name="Reyes R."/>
            <person name="Rise C."/>
            <person name="Rogov P."/>
            <person name="Ross K."/>
            <person name="Ryan E."/>
            <person name="Settipalli S."/>
            <person name="Shea T."/>
            <person name="Sherpa N."/>
            <person name="Shi L."/>
            <person name="Shih D."/>
            <person name="Sparrow T."/>
            <person name="Spaulding J."/>
            <person name="Stalker J."/>
            <person name="Stange-Thomann N."/>
            <person name="Stavropoulos S."/>
            <person name="Stone C."/>
            <person name="Strader C."/>
            <person name="Tesfaye S."/>
            <person name="Thomson T."/>
            <person name="Thoulutsang Y."/>
            <person name="Thoulutsang D."/>
            <person name="Topham K."/>
            <person name="Topping I."/>
            <person name="Tsamla T."/>
            <person name="Vassiliev H."/>
            <person name="Vo A."/>
            <person name="Wangchuk T."/>
            <person name="Wangdi T."/>
            <person name="Weiand M."/>
            <person name="Wilkinson J."/>
            <person name="Wilson A."/>
            <person name="Yadav S."/>
            <person name="Young G."/>
            <person name="Yu Q."/>
            <person name="Zembek L."/>
            <person name="Zhong D."/>
            <person name="Zimmer A."/>
            <person name="Zwirko Z."/>
            <person name="Jaffe D.B."/>
            <person name="Alvarez P."/>
            <person name="Brockman W."/>
            <person name="Butler J."/>
            <person name="Chin C."/>
            <person name="Gnerre S."/>
            <person name="MacCallum I."/>
            <person name="Graves J.A."/>
            <person name="Ponting C.P."/>
            <person name="Breen M."/>
            <person name="Samollow P.B."/>
            <person name="Lander E.S."/>
            <person name="Lindblad-Toh K."/>
        </authorList>
    </citation>
    <scope>NUCLEOTIDE SEQUENCE [LARGE SCALE GENOMIC DNA]</scope>
</reference>
<reference evidence="3" key="2">
    <citation type="submission" date="2025-08" db="UniProtKB">
        <authorList>
            <consortium name="Ensembl"/>
        </authorList>
    </citation>
    <scope>IDENTIFICATION</scope>
</reference>
<dbReference type="GeneTree" id="ENSGT00940000160347"/>
<name>A0A5F8HGG6_MONDO</name>
<evidence type="ECO:0000259" key="2">
    <source>
        <dbReference type="Pfam" id="PF14949"/>
    </source>
</evidence>
<dbReference type="OMA" id="QENEDPV"/>